<dbReference type="Proteomes" id="UP000887579">
    <property type="component" value="Unplaced"/>
</dbReference>
<dbReference type="WBParaSite" id="ES5_v2.g13758.t1">
    <property type="protein sequence ID" value="ES5_v2.g13758.t1"/>
    <property type="gene ID" value="ES5_v2.g13758"/>
</dbReference>
<accession>A0AC34F997</accession>
<reference evidence="2" key="1">
    <citation type="submission" date="2022-11" db="UniProtKB">
        <authorList>
            <consortium name="WormBaseParasite"/>
        </authorList>
    </citation>
    <scope>IDENTIFICATION</scope>
</reference>
<proteinExistence type="predicted"/>
<evidence type="ECO:0000313" key="1">
    <source>
        <dbReference type="Proteomes" id="UP000887579"/>
    </source>
</evidence>
<sequence>MGNFYVKPERQGNSPYTRSGLPPPPIAKKSGSDKPAHRINDPMSLELHMGNERVRTAGLTDAERTWRAKWLKDQHLHPDEPIHVDAVHRQLNPVRILYRWPWDKLYQHFLRPTFGVYYGTAIRVAAPKLIMGFLIFETMYYYWKYEARDWQHLRGIETNKKKETLIRAKEIEEAHPGLIEKSGIAIEKYDYFEPKFGKRTSHFDVGTTSRPW</sequence>
<name>A0AC34F997_9BILA</name>
<evidence type="ECO:0000313" key="2">
    <source>
        <dbReference type="WBParaSite" id="ES5_v2.g13758.t1"/>
    </source>
</evidence>
<protein>
    <submittedName>
        <fullName evidence="2">NADH dehydrogenase [ubiquinone] 1 beta subcomplex subunit 6</fullName>
    </submittedName>
</protein>
<organism evidence="1 2">
    <name type="scientific">Panagrolaimus sp. ES5</name>
    <dbReference type="NCBI Taxonomy" id="591445"/>
    <lineage>
        <taxon>Eukaryota</taxon>
        <taxon>Metazoa</taxon>
        <taxon>Ecdysozoa</taxon>
        <taxon>Nematoda</taxon>
        <taxon>Chromadorea</taxon>
        <taxon>Rhabditida</taxon>
        <taxon>Tylenchina</taxon>
        <taxon>Panagrolaimomorpha</taxon>
        <taxon>Panagrolaimoidea</taxon>
        <taxon>Panagrolaimidae</taxon>
        <taxon>Panagrolaimus</taxon>
    </lineage>
</organism>